<evidence type="ECO:0000256" key="1">
    <source>
        <dbReference type="SAM" id="MobiDB-lite"/>
    </source>
</evidence>
<feature type="region of interest" description="Disordered" evidence="1">
    <location>
        <begin position="111"/>
        <end position="136"/>
    </location>
</feature>
<feature type="compositionally biased region" description="Low complexity" evidence="1">
    <location>
        <begin position="124"/>
        <end position="136"/>
    </location>
</feature>
<protein>
    <submittedName>
        <fullName evidence="2">tRNA(Ile)-lysidine synthase</fullName>
    </submittedName>
</protein>
<name>A0A0A9X8T2_LYGHE</name>
<evidence type="ECO:0000313" key="2">
    <source>
        <dbReference type="EMBL" id="JAG16041.1"/>
    </source>
</evidence>
<reference evidence="2" key="1">
    <citation type="journal article" date="2014" name="PLoS ONE">
        <title>Transcriptome-Based Identification of ABC Transporters in the Western Tarnished Plant Bug Lygus hesperus.</title>
        <authorList>
            <person name="Hull J.J."/>
            <person name="Chaney K."/>
            <person name="Geib S.M."/>
            <person name="Fabrick J.A."/>
            <person name="Brent C.S."/>
            <person name="Walsh D."/>
            <person name="Lavine L.C."/>
        </authorList>
    </citation>
    <scope>NUCLEOTIDE SEQUENCE</scope>
</reference>
<proteinExistence type="predicted"/>
<accession>A0A0A9X8T2</accession>
<reference evidence="2" key="2">
    <citation type="submission" date="2014-07" db="EMBL/GenBank/DDBJ databases">
        <authorList>
            <person name="Hull J."/>
        </authorList>
    </citation>
    <scope>NUCLEOTIDE SEQUENCE</scope>
</reference>
<organism evidence="2">
    <name type="scientific">Lygus hesperus</name>
    <name type="common">Western plant bug</name>
    <dbReference type="NCBI Taxonomy" id="30085"/>
    <lineage>
        <taxon>Eukaryota</taxon>
        <taxon>Metazoa</taxon>
        <taxon>Ecdysozoa</taxon>
        <taxon>Arthropoda</taxon>
        <taxon>Hexapoda</taxon>
        <taxon>Insecta</taxon>
        <taxon>Pterygota</taxon>
        <taxon>Neoptera</taxon>
        <taxon>Paraneoptera</taxon>
        <taxon>Hemiptera</taxon>
        <taxon>Heteroptera</taxon>
        <taxon>Panheteroptera</taxon>
        <taxon>Cimicomorpha</taxon>
        <taxon>Miridae</taxon>
        <taxon>Mirini</taxon>
        <taxon>Lygus</taxon>
    </lineage>
</organism>
<sequence length="136" mass="14009">MEPSVLPYAVLDQTPLVVHTAAADSNSKCGGVHDDVCGLHVRPALDVAWGHVHSSDARPTVCSSVNLLSPPADAVSCNTCTSRAEISPLPMCSIQSSTVYIPDSTCAVSPPHQSVRRAAGVPHSPSLSSSSSIAHS</sequence>
<gene>
    <name evidence="2" type="primary">tilS1_0</name>
    <name evidence="2" type="ORF">CM83_20345</name>
</gene>
<dbReference type="AlphaFoldDB" id="A0A0A9X8T2"/>
<dbReference type="EMBL" id="GBHO01027563">
    <property type="protein sequence ID" value="JAG16041.1"/>
    <property type="molecule type" value="Transcribed_RNA"/>
</dbReference>